<dbReference type="EMBL" id="JAIWYP010000012">
    <property type="protein sequence ID" value="KAH3728389.1"/>
    <property type="molecule type" value="Genomic_DNA"/>
</dbReference>
<accession>A0A9D4CN02</accession>
<dbReference type="AlphaFoldDB" id="A0A9D4CN02"/>
<comment type="caution">
    <text evidence="2">The sequence shown here is derived from an EMBL/GenBank/DDBJ whole genome shotgun (WGS) entry which is preliminary data.</text>
</comment>
<feature type="region of interest" description="Disordered" evidence="1">
    <location>
        <begin position="66"/>
        <end position="87"/>
    </location>
</feature>
<organism evidence="2 3">
    <name type="scientific">Dreissena polymorpha</name>
    <name type="common">Zebra mussel</name>
    <name type="synonym">Mytilus polymorpha</name>
    <dbReference type="NCBI Taxonomy" id="45954"/>
    <lineage>
        <taxon>Eukaryota</taxon>
        <taxon>Metazoa</taxon>
        <taxon>Spiralia</taxon>
        <taxon>Lophotrochozoa</taxon>
        <taxon>Mollusca</taxon>
        <taxon>Bivalvia</taxon>
        <taxon>Autobranchia</taxon>
        <taxon>Heteroconchia</taxon>
        <taxon>Euheterodonta</taxon>
        <taxon>Imparidentia</taxon>
        <taxon>Neoheterodontei</taxon>
        <taxon>Myida</taxon>
        <taxon>Dreissenoidea</taxon>
        <taxon>Dreissenidae</taxon>
        <taxon>Dreissena</taxon>
    </lineage>
</organism>
<dbReference type="Proteomes" id="UP000828390">
    <property type="component" value="Unassembled WGS sequence"/>
</dbReference>
<reference evidence="2" key="1">
    <citation type="journal article" date="2019" name="bioRxiv">
        <title>The Genome of the Zebra Mussel, Dreissena polymorpha: A Resource for Invasive Species Research.</title>
        <authorList>
            <person name="McCartney M.A."/>
            <person name="Auch B."/>
            <person name="Kono T."/>
            <person name="Mallez S."/>
            <person name="Zhang Y."/>
            <person name="Obille A."/>
            <person name="Becker A."/>
            <person name="Abrahante J.E."/>
            <person name="Garbe J."/>
            <person name="Badalamenti J.P."/>
            <person name="Herman A."/>
            <person name="Mangelson H."/>
            <person name="Liachko I."/>
            <person name="Sullivan S."/>
            <person name="Sone E.D."/>
            <person name="Koren S."/>
            <person name="Silverstein K.A.T."/>
            <person name="Beckman K.B."/>
            <person name="Gohl D.M."/>
        </authorList>
    </citation>
    <scope>NUCLEOTIDE SEQUENCE</scope>
    <source>
        <strain evidence="2">Duluth1</strain>
        <tissue evidence="2">Whole animal</tissue>
    </source>
</reference>
<proteinExistence type="predicted"/>
<protein>
    <submittedName>
        <fullName evidence="2">Uncharacterized protein</fullName>
    </submittedName>
</protein>
<gene>
    <name evidence="2" type="ORF">DPMN_054345</name>
</gene>
<evidence type="ECO:0000313" key="3">
    <source>
        <dbReference type="Proteomes" id="UP000828390"/>
    </source>
</evidence>
<reference evidence="2" key="2">
    <citation type="submission" date="2020-11" db="EMBL/GenBank/DDBJ databases">
        <authorList>
            <person name="McCartney M.A."/>
            <person name="Auch B."/>
            <person name="Kono T."/>
            <person name="Mallez S."/>
            <person name="Becker A."/>
            <person name="Gohl D.M."/>
            <person name="Silverstein K.A.T."/>
            <person name="Koren S."/>
            <person name="Bechman K.B."/>
            <person name="Herman A."/>
            <person name="Abrahante J.E."/>
            <person name="Garbe J."/>
        </authorList>
    </citation>
    <scope>NUCLEOTIDE SEQUENCE</scope>
    <source>
        <strain evidence="2">Duluth1</strain>
        <tissue evidence="2">Whole animal</tissue>
    </source>
</reference>
<evidence type="ECO:0000313" key="2">
    <source>
        <dbReference type="EMBL" id="KAH3728389.1"/>
    </source>
</evidence>
<sequence length="174" mass="19286">MRRAIHRALKDLWNGVSPVSCTIPRNQLIRLSGGDGHMGDNPGDASRGNAEALDNEMPVLEISVDDDDDAADDRPMPLLEVGVPSDESETLFERSKTEATRRLDVRTNNDLEGYHNRLNGKAGSGVGFYRLVPHLRQESEMKSLVSLWDKYEARECTTSEFLAKVGQAYGVVLD</sequence>
<name>A0A9D4CN02_DREPO</name>
<evidence type="ECO:0000256" key="1">
    <source>
        <dbReference type="SAM" id="MobiDB-lite"/>
    </source>
</evidence>
<keyword evidence="3" id="KW-1185">Reference proteome</keyword>